<keyword evidence="5" id="KW-1278">Translocase</keyword>
<protein>
    <submittedName>
        <fullName evidence="9">Methionine import ATP-binding protein MetN</fullName>
        <ecNumber evidence="9">3.6.3.-</ecNumber>
    </submittedName>
</protein>
<dbReference type="InterPro" id="IPR003439">
    <property type="entry name" value="ABC_transporter-like_ATP-bd"/>
</dbReference>
<dbReference type="CDD" id="cd03258">
    <property type="entry name" value="ABC_MetN_methionine_transporter"/>
    <property type="match status" value="1"/>
</dbReference>
<dbReference type="SMART" id="SM00382">
    <property type="entry name" value="AAA"/>
    <property type="match status" value="1"/>
</dbReference>
<dbReference type="PROSITE" id="PS50893">
    <property type="entry name" value="ABC_TRANSPORTER_2"/>
    <property type="match status" value="1"/>
</dbReference>
<dbReference type="InterPro" id="IPR045865">
    <property type="entry name" value="ACT-like_dom_sf"/>
</dbReference>
<evidence type="ECO:0000256" key="4">
    <source>
        <dbReference type="ARBA" id="ARBA00022840"/>
    </source>
</evidence>
<feature type="domain" description="ABC transporter" evidence="8">
    <location>
        <begin position="2"/>
        <end position="241"/>
    </location>
</feature>
<evidence type="ECO:0000256" key="6">
    <source>
        <dbReference type="ARBA" id="ARBA00022970"/>
    </source>
</evidence>
<evidence type="ECO:0000313" key="10">
    <source>
        <dbReference type="Proteomes" id="UP000254060"/>
    </source>
</evidence>
<proteinExistence type="predicted"/>
<dbReference type="Proteomes" id="UP000254060">
    <property type="component" value="Unassembled WGS sequence"/>
</dbReference>
<dbReference type="GO" id="GO:0006865">
    <property type="term" value="P:amino acid transport"/>
    <property type="evidence" value="ECO:0007669"/>
    <property type="project" value="UniProtKB-KW"/>
</dbReference>
<dbReference type="RefSeq" id="WP_029335000.1">
    <property type="nucleotide sequence ID" value="NZ_UGGP01000001.1"/>
</dbReference>
<reference evidence="9 10" key="1">
    <citation type="submission" date="2018-06" db="EMBL/GenBank/DDBJ databases">
        <authorList>
            <consortium name="Pathogen Informatics"/>
            <person name="Doyle S."/>
        </authorList>
    </citation>
    <scope>NUCLEOTIDE SEQUENCE [LARGE SCALE GENOMIC DNA]</scope>
    <source>
        <strain evidence="9 10">NCTC13163</strain>
    </source>
</reference>
<dbReference type="GO" id="GO:0022857">
    <property type="term" value="F:transmembrane transporter activity"/>
    <property type="evidence" value="ECO:0007669"/>
    <property type="project" value="UniProtKB-ARBA"/>
</dbReference>
<evidence type="ECO:0000256" key="7">
    <source>
        <dbReference type="ARBA" id="ARBA00023136"/>
    </source>
</evidence>
<dbReference type="SUPFAM" id="SSF55021">
    <property type="entry name" value="ACT-like"/>
    <property type="match status" value="1"/>
</dbReference>
<dbReference type="InterPro" id="IPR017871">
    <property type="entry name" value="ABC_transporter-like_CS"/>
</dbReference>
<dbReference type="InterPro" id="IPR041701">
    <property type="entry name" value="MetN_ABC"/>
</dbReference>
<evidence type="ECO:0000313" key="9">
    <source>
        <dbReference type="EMBL" id="STO08111.1"/>
    </source>
</evidence>
<dbReference type="EMBL" id="UGGP01000001">
    <property type="protein sequence ID" value="STO08111.1"/>
    <property type="molecule type" value="Genomic_DNA"/>
</dbReference>
<dbReference type="InterPro" id="IPR050086">
    <property type="entry name" value="MetN_ABC_transporter-like"/>
</dbReference>
<dbReference type="PROSITE" id="PS00211">
    <property type="entry name" value="ABC_TRANSPORTER_1"/>
    <property type="match status" value="1"/>
</dbReference>
<dbReference type="InterPro" id="IPR018449">
    <property type="entry name" value="NIL_domain"/>
</dbReference>
<dbReference type="PANTHER" id="PTHR43166:SF30">
    <property type="entry name" value="METHIONINE IMPORT ATP-BINDING PROTEIN METN"/>
    <property type="match status" value="1"/>
</dbReference>
<dbReference type="GO" id="GO:0005524">
    <property type="term" value="F:ATP binding"/>
    <property type="evidence" value="ECO:0007669"/>
    <property type="project" value="UniProtKB-KW"/>
</dbReference>
<evidence type="ECO:0000259" key="8">
    <source>
        <dbReference type="PROSITE" id="PS50893"/>
    </source>
</evidence>
<organism evidence="9 10">
    <name type="scientific">Exiguobacterium aurantiacum</name>
    <dbReference type="NCBI Taxonomy" id="33987"/>
    <lineage>
        <taxon>Bacteria</taxon>
        <taxon>Bacillati</taxon>
        <taxon>Bacillota</taxon>
        <taxon>Bacilli</taxon>
        <taxon>Bacillales</taxon>
        <taxon>Bacillales Family XII. Incertae Sedis</taxon>
        <taxon>Exiguobacterium</taxon>
    </lineage>
</organism>
<keyword evidence="1" id="KW-0813">Transport</keyword>
<keyword evidence="7" id="KW-0472">Membrane</keyword>
<keyword evidence="2" id="KW-1003">Cell membrane</keyword>
<dbReference type="Pfam" id="PF00005">
    <property type="entry name" value="ABC_tran"/>
    <property type="match status" value="1"/>
</dbReference>
<dbReference type="InterPro" id="IPR003593">
    <property type="entry name" value="AAA+_ATPase"/>
</dbReference>
<keyword evidence="4 9" id="KW-0067">ATP-binding</keyword>
<dbReference type="STRING" id="1397694.GCA_000702585_01978"/>
<dbReference type="PANTHER" id="PTHR43166">
    <property type="entry name" value="AMINO ACID IMPORT ATP-BINDING PROTEIN"/>
    <property type="match status" value="1"/>
</dbReference>
<keyword evidence="3" id="KW-0547">Nucleotide-binding</keyword>
<evidence type="ECO:0000256" key="1">
    <source>
        <dbReference type="ARBA" id="ARBA00022448"/>
    </source>
</evidence>
<evidence type="ECO:0000256" key="5">
    <source>
        <dbReference type="ARBA" id="ARBA00022967"/>
    </source>
</evidence>
<dbReference type="GO" id="GO:0098796">
    <property type="term" value="C:membrane protein complex"/>
    <property type="evidence" value="ECO:0007669"/>
    <property type="project" value="UniProtKB-ARBA"/>
</dbReference>
<sequence length="344" mass="37986">MIALKHIKKTFTVNKGTVTALDDVSLTIEKGEIFGIIGRSGAGKSTLIRMINLLERPTSGQVEIEGQDITKLGKKELSKLRHRIGMIFQHYNLLKTATVEENVAIPLRLEGLDKQTIRQRVDKYLDIVGLTDHRKHYPEQLSGGQKQRVAIARALAHEPDILLSDEATSALDPETTESILDLLLEINRELGLTIFLITHEMEVIERICDRVAVIDCGKIVEEGDVLDVFADPVHTTTQKFLKTNLDVPEEVVKELSTHGTLVHLSFIGSQTEQAVLAQLTKRFGLLPNIIGGGIKKLKRGLVGNLLIHLDGDADQTDQAVRYLEASGVKVKEVTNHATVLGRLG</sequence>
<accession>A0A377FTG0</accession>
<dbReference type="Pfam" id="PF09383">
    <property type="entry name" value="NIL"/>
    <property type="match status" value="1"/>
</dbReference>
<dbReference type="SMART" id="SM00930">
    <property type="entry name" value="NIL"/>
    <property type="match status" value="1"/>
</dbReference>
<dbReference type="InterPro" id="IPR027417">
    <property type="entry name" value="P-loop_NTPase"/>
</dbReference>
<dbReference type="Gene3D" id="3.40.50.300">
    <property type="entry name" value="P-loop containing nucleotide triphosphate hydrolases"/>
    <property type="match status" value="1"/>
</dbReference>
<keyword evidence="6" id="KW-0029">Amino-acid transport</keyword>
<dbReference type="EC" id="3.6.3.-" evidence="9"/>
<dbReference type="Gene3D" id="3.30.70.260">
    <property type="match status" value="1"/>
</dbReference>
<dbReference type="FunFam" id="3.40.50.300:FF:000032">
    <property type="entry name" value="Export ABC transporter ATP-binding protein"/>
    <property type="match status" value="1"/>
</dbReference>
<keyword evidence="9" id="KW-0378">Hydrolase</keyword>
<dbReference type="OrthoDB" id="9802264at2"/>
<gene>
    <name evidence="9" type="primary">metN_2</name>
    <name evidence="9" type="ORF">NCTC13163_01480</name>
</gene>
<dbReference type="GO" id="GO:0016887">
    <property type="term" value="F:ATP hydrolysis activity"/>
    <property type="evidence" value="ECO:0007669"/>
    <property type="project" value="InterPro"/>
</dbReference>
<dbReference type="AlphaFoldDB" id="A0A377FTG0"/>
<dbReference type="SUPFAM" id="SSF52540">
    <property type="entry name" value="P-loop containing nucleoside triphosphate hydrolases"/>
    <property type="match status" value="1"/>
</dbReference>
<name>A0A377FTG0_9BACL</name>
<evidence type="ECO:0000256" key="3">
    <source>
        <dbReference type="ARBA" id="ARBA00022741"/>
    </source>
</evidence>
<evidence type="ECO:0000256" key="2">
    <source>
        <dbReference type="ARBA" id="ARBA00022475"/>
    </source>
</evidence>